<comment type="similarity">
    <text evidence="6 18">Belongs to the sugar phosphate cyclases superfamily. Dehydroquinate synthase family.</text>
</comment>
<evidence type="ECO:0000256" key="9">
    <source>
        <dbReference type="ARBA" id="ARBA00022490"/>
    </source>
</evidence>
<comment type="catalytic activity">
    <reaction evidence="1 18">
        <text>7-phospho-2-dehydro-3-deoxy-D-arabino-heptonate = 3-dehydroquinate + phosphate</text>
        <dbReference type="Rhea" id="RHEA:21968"/>
        <dbReference type="ChEBI" id="CHEBI:32364"/>
        <dbReference type="ChEBI" id="CHEBI:43474"/>
        <dbReference type="ChEBI" id="CHEBI:58394"/>
        <dbReference type="EC" id="4.2.3.4"/>
    </reaction>
</comment>
<comment type="cofactor">
    <cofactor evidence="2 18">
        <name>NAD(+)</name>
        <dbReference type="ChEBI" id="CHEBI:57540"/>
    </cofactor>
</comment>
<feature type="binding site" evidence="18">
    <location>
        <begin position="106"/>
        <end position="110"/>
    </location>
    <ligand>
        <name>NAD(+)</name>
        <dbReference type="ChEBI" id="CHEBI:57540"/>
    </ligand>
</feature>
<comment type="subcellular location">
    <subcellularLocation>
        <location evidence="4 18">Cytoplasm</location>
    </subcellularLocation>
</comment>
<evidence type="ECO:0000259" key="19">
    <source>
        <dbReference type="Pfam" id="PF01761"/>
    </source>
</evidence>
<evidence type="ECO:0000313" key="22">
    <source>
        <dbReference type="Proteomes" id="UP000275461"/>
    </source>
</evidence>
<comment type="pathway">
    <text evidence="5 18">Metabolic intermediate biosynthesis; chorismate biosynthesis; chorismate from D-erythrose 4-phosphate and phosphoenolpyruvate: step 2/7.</text>
</comment>
<dbReference type="OrthoDB" id="9806583at2"/>
<keyword evidence="9 18" id="KW-0963">Cytoplasm</keyword>
<feature type="domain" description="3-dehydroquinate synthase C-terminal" evidence="20">
    <location>
        <begin position="182"/>
        <end position="325"/>
    </location>
</feature>
<dbReference type="AlphaFoldDB" id="A0A498C1J7"/>
<comment type="function">
    <text evidence="3 18">Catalyzes the conversion of 3-deoxy-D-arabino-heptulosonate 7-phosphate (DAHP) to dehydroquinate (DHQ).</text>
</comment>
<evidence type="ECO:0000256" key="14">
    <source>
        <dbReference type="ARBA" id="ARBA00023027"/>
    </source>
</evidence>
<dbReference type="SUPFAM" id="SSF56796">
    <property type="entry name" value="Dehydroquinate synthase-like"/>
    <property type="match status" value="1"/>
</dbReference>
<dbReference type="FunFam" id="1.20.1090.10:FF:000002">
    <property type="entry name" value="3-dehydroquinate synthase"/>
    <property type="match status" value="1"/>
</dbReference>
<evidence type="ECO:0000256" key="1">
    <source>
        <dbReference type="ARBA" id="ARBA00001393"/>
    </source>
</evidence>
<evidence type="ECO:0000256" key="4">
    <source>
        <dbReference type="ARBA" id="ARBA00004496"/>
    </source>
</evidence>
<evidence type="ECO:0000256" key="16">
    <source>
        <dbReference type="ARBA" id="ARBA00023239"/>
    </source>
</evidence>
<dbReference type="GO" id="GO:0008652">
    <property type="term" value="P:amino acid biosynthetic process"/>
    <property type="evidence" value="ECO:0007669"/>
    <property type="project" value="UniProtKB-KW"/>
</dbReference>
<dbReference type="GO" id="GO:0003856">
    <property type="term" value="F:3-dehydroquinate synthase activity"/>
    <property type="evidence" value="ECO:0007669"/>
    <property type="project" value="UniProtKB-UniRule"/>
</dbReference>
<keyword evidence="11 18" id="KW-0479">Metal-binding</keyword>
<dbReference type="InterPro" id="IPR050071">
    <property type="entry name" value="Dehydroquinate_synthase"/>
</dbReference>
<feature type="binding site" evidence="18">
    <location>
        <position position="143"/>
    </location>
    <ligand>
        <name>NAD(+)</name>
        <dbReference type="ChEBI" id="CHEBI:57540"/>
    </ligand>
</feature>
<dbReference type="PANTHER" id="PTHR43622:SF7">
    <property type="entry name" value="3-DEHYDROQUINATE SYNTHASE, CHLOROPLASTIC"/>
    <property type="match status" value="1"/>
</dbReference>
<evidence type="ECO:0000256" key="7">
    <source>
        <dbReference type="ARBA" id="ARBA00013031"/>
    </source>
</evidence>
<dbReference type="CDD" id="cd08195">
    <property type="entry name" value="DHQS"/>
    <property type="match status" value="1"/>
</dbReference>
<feature type="binding site" evidence="18">
    <location>
        <position position="248"/>
    </location>
    <ligand>
        <name>Zn(2+)</name>
        <dbReference type="ChEBI" id="CHEBI:29105"/>
    </ligand>
</feature>
<keyword evidence="22" id="KW-1185">Reference proteome</keyword>
<name>A0A498C1J7_9GAMM</name>
<dbReference type="EC" id="4.2.3.4" evidence="7 18"/>
<evidence type="ECO:0000256" key="2">
    <source>
        <dbReference type="ARBA" id="ARBA00001911"/>
    </source>
</evidence>
<protein>
    <recommendedName>
        <fullName evidence="8 18">3-dehydroquinate synthase</fullName>
        <shortName evidence="18">DHQS</shortName>
        <ecNumber evidence="7 18">4.2.3.4</ecNumber>
    </recommendedName>
</protein>
<feature type="domain" description="3-dehydroquinate synthase N-terminal" evidence="19">
    <location>
        <begin position="68"/>
        <end position="180"/>
    </location>
</feature>
<dbReference type="FunFam" id="3.40.50.1970:FF:000001">
    <property type="entry name" value="3-dehydroquinate synthase"/>
    <property type="match status" value="1"/>
</dbReference>
<dbReference type="NCBIfam" id="TIGR01357">
    <property type="entry name" value="aroB"/>
    <property type="match status" value="1"/>
</dbReference>
<evidence type="ECO:0000256" key="12">
    <source>
        <dbReference type="ARBA" id="ARBA00022741"/>
    </source>
</evidence>
<dbReference type="GO" id="GO:0000166">
    <property type="term" value="F:nucleotide binding"/>
    <property type="evidence" value="ECO:0007669"/>
    <property type="project" value="UniProtKB-KW"/>
</dbReference>
<evidence type="ECO:0000256" key="6">
    <source>
        <dbReference type="ARBA" id="ARBA00005412"/>
    </source>
</evidence>
<keyword evidence="13 18" id="KW-0862">Zinc</keyword>
<evidence type="ECO:0000256" key="8">
    <source>
        <dbReference type="ARBA" id="ARBA00017684"/>
    </source>
</evidence>
<feature type="binding site" evidence="18">
    <location>
        <position position="152"/>
    </location>
    <ligand>
        <name>NAD(+)</name>
        <dbReference type="ChEBI" id="CHEBI:57540"/>
    </ligand>
</feature>
<evidence type="ECO:0000256" key="15">
    <source>
        <dbReference type="ARBA" id="ARBA00023141"/>
    </source>
</evidence>
<feature type="binding site" evidence="18">
    <location>
        <position position="265"/>
    </location>
    <ligand>
        <name>Zn(2+)</name>
        <dbReference type="ChEBI" id="CHEBI:29105"/>
    </ligand>
</feature>
<dbReference type="InterPro" id="IPR056179">
    <property type="entry name" value="DHQS_C"/>
</dbReference>
<evidence type="ECO:0000259" key="20">
    <source>
        <dbReference type="Pfam" id="PF24621"/>
    </source>
</evidence>
<feature type="binding site" evidence="18">
    <location>
        <begin position="130"/>
        <end position="131"/>
    </location>
    <ligand>
        <name>NAD(+)</name>
        <dbReference type="ChEBI" id="CHEBI:57540"/>
    </ligand>
</feature>
<accession>A0A498C1J7</accession>
<evidence type="ECO:0000256" key="13">
    <source>
        <dbReference type="ARBA" id="ARBA00022833"/>
    </source>
</evidence>
<keyword evidence="10 18" id="KW-0028">Amino-acid biosynthesis</keyword>
<comment type="caution">
    <text evidence="21">The sequence shown here is derived from an EMBL/GenBank/DDBJ whole genome shotgun (WGS) entry which is preliminary data.</text>
</comment>
<dbReference type="Pfam" id="PF01761">
    <property type="entry name" value="DHQ_synthase"/>
    <property type="match status" value="1"/>
</dbReference>
<dbReference type="Pfam" id="PF24621">
    <property type="entry name" value="DHQS_C"/>
    <property type="match status" value="1"/>
</dbReference>
<keyword evidence="12 18" id="KW-0547">Nucleotide-binding</keyword>
<keyword evidence="15 18" id="KW-0057">Aromatic amino acid biosynthesis</keyword>
<reference evidence="21 22" key="1">
    <citation type="submission" date="2018-10" db="EMBL/GenBank/DDBJ databases">
        <title>Genomic Encyclopedia of Type Strains, Phase IV (KMG-IV): sequencing the most valuable type-strain genomes for metagenomic binning, comparative biology and taxonomic classification.</title>
        <authorList>
            <person name="Goeker M."/>
        </authorList>
    </citation>
    <scope>NUCLEOTIDE SEQUENCE [LARGE SCALE GENOMIC DNA]</scope>
    <source>
        <strain evidence="21 22">DSM 12769</strain>
    </source>
</reference>
<dbReference type="GO" id="GO:0046872">
    <property type="term" value="F:metal ion binding"/>
    <property type="evidence" value="ECO:0007669"/>
    <property type="project" value="UniProtKB-KW"/>
</dbReference>
<comment type="cofactor">
    <cofactor evidence="18">
        <name>Co(2+)</name>
        <dbReference type="ChEBI" id="CHEBI:48828"/>
    </cofactor>
    <cofactor evidence="18">
        <name>Zn(2+)</name>
        <dbReference type="ChEBI" id="CHEBI:29105"/>
    </cofactor>
    <text evidence="18">Binds 1 divalent metal cation per subunit. Can use either Co(2+) or Zn(2+).</text>
</comment>
<feature type="binding site" evidence="18">
    <location>
        <begin position="72"/>
        <end position="77"/>
    </location>
    <ligand>
        <name>NAD(+)</name>
        <dbReference type="ChEBI" id="CHEBI:57540"/>
    </ligand>
</feature>
<dbReference type="HAMAP" id="MF_00110">
    <property type="entry name" value="DHQ_synthase"/>
    <property type="match status" value="1"/>
</dbReference>
<evidence type="ECO:0000256" key="11">
    <source>
        <dbReference type="ARBA" id="ARBA00022723"/>
    </source>
</evidence>
<keyword evidence="17 18" id="KW-0170">Cobalt</keyword>
<dbReference type="InterPro" id="IPR030963">
    <property type="entry name" value="DHQ_synth_fam"/>
</dbReference>
<dbReference type="Gene3D" id="3.40.50.1970">
    <property type="match status" value="1"/>
</dbReference>
<keyword evidence="14 18" id="KW-0520">NAD</keyword>
<evidence type="ECO:0000256" key="10">
    <source>
        <dbReference type="ARBA" id="ARBA00022605"/>
    </source>
</evidence>
<sequence length="364" mass="39415">MSDTTTLHVDLGSRSYPIHIGTGLLDKSPLFTDHLPARRVLVVTNETVAPHYLDRVLDSLGDREAHSVVLPDGERFKSLETAMRVYDSLIEHRFDRGSAIVALGGGVIGDLAGFVAATWQRGVRYLQVPTTLLAQVDSSVGGKTAVNHPGGKNMIGAFHQPRCVVADMDTLDTLPDRELRAGLAEVIKYGLIRDAGFLDWLEANMAALLARDKPALAEAVQRSCRHKAAVVAEDELEAGQRALLNLGHTFGHAIETHTGYGAWLHGEAVAAGMVMAGWMSMHQGWLSEADFQRLERLLSAAGLPVAPPEMTGQRFRELMAVDKKVQDGRLRLVLLRALGDAVVTDAFDPAALQATLAHYCAHAD</sequence>
<dbReference type="InterPro" id="IPR030960">
    <property type="entry name" value="DHQS/DOIS_N"/>
</dbReference>
<evidence type="ECO:0000313" key="21">
    <source>
        <dbReference type="EMBL" id="RLK47030.1"/>
    </source>
</evidence>
<dbReference type="GO" id="GO:0005737">
    <property type="term" value="C:cytoplasm"/>
    <property type="evidence" value="ECO:0007669"/>
    <property type="project" value="UniProtKB-SubCell"/>
</dbReference>
<dbReference type="PANTHER" id="PTHR43622">
    <property type="entry name" value="3-DEHYDROQUINATE SYNTHASE"/>
    <property type="match status" value="1"/>
</dbReference>
<evidence type="ECO:0000256" key="5">
    <source>
        <dbReference type="ARBA" id="ARBA00004661"/>
    </source>
</evidence>
<feature type="binding site" evidence="18">
    <location>
        <begin position="170"/>
        <end position="173"/>
    </location>
    <ligand>
        <name>NAD(+)</name>
        <dbReference type="ChEBI" id="CHEBI:57540"/>
    </ligand>
</feature>
<evidence type="ECO:0000256" key="17">
    <source>
        <dbReference type="ARBA" id="ARBA00023285"/>
    </source>
</evidence>
<dbReference type="RefSeq" id="WP_121442864.1">
    <property type="nucleotide sequence ID" value="NZ_RCDA01000004.1"/>
</dbReference>
<feature type="binding site" evidence="18">
    <location>
        <position position="185"/>
    </location>
    <ligand>
        <name>Zn(2+)</name>
        <dbReference type="ChEBI" id="CHEBI:29105"/>
    </ligand>
</feature>
<gene>
    <name evidence="18" type="primary">aroB</name>
    <name evidence="21" type="ORF">DFR31_2344</name>
</gene>
<evidence type="ECO:0000256" key="3">
    <source>
        <dbReference type="ARBA" id="ARBA00003485"/>
    </source>
</evidence>
<proteinExistence type="inferred from homology"/>
<dbReference type="GO" id="GO:0009073">
    <property type="term" value="P:aromatic amino acid family biosynthetic process"/>
    <property type="evidence" value="ECO:0007669"/>
    <property type="project" value="UniProtKB-KW"/>
</dbReference>
<organism evidence="21 22">
    <name type="scientific">Alkalispirillum mobile</name>
    <dbReference type="NCBI Taxonomy" id="85925"/>
    <lineage>
        <taxon>Bacteria</taxon>
        <taxon>Pseudomonadati</taxon>
        <taxon>Pseudomonadota</taxon>
        <taxon>Gammaproteobacteria</taxon>
        <taxon>Chromatiales</taxon>
        <taxon>Ectothiorhodospiraceae</taxon>
        <taxon>Alkalispirillum</taxon>
    </lineage>
</organism>
<keyword evidence="16 18" id="KW-0456">Lyase</keyword>
<dbReference type="InterPro" id="IPR016037">
    <property type="entry name" value="DHQ_synth_AroB"/>
</dbReference>
<dbReference type="GO" id="GO:0009423">
    <property type="term" value="P:chorismate biosynthetic process"/>
    <property type="evidence" value="ECO:0007669"/>
    <property type="project" value="UniProtKB-UniRule"/>
</dbReference>
<evidence type="ECO:0000256" key="18">
    <source>
        <dbReference type="HAMAP-Rule" id="MF_00110"/>
    </source>
</evidence>
<dbReference type="Gene3D" id="1.20.1090.10">
    <property type="entry name" value="Dehydroquinate synthase-like - alpha domain"/>
    <property type="match status" value="1"/>
</dbReference>
<dbReference type="Proteomes" id="UP000275461">
    <property type="component" value="Unassembled WGS sequence"/>
</dbReference>
<dbReference type="PIRSF" id="PIRSF001455">
    <property type="entry name" value="DHQ_synth"/>
    <property type="match status" value="1"/>
</dbReference>
<dbReference type="EMBL" id="RCDA01000004">
    <property type="protein sequence ID" value="RLK47030.1"/>
    <property type="molecule type" value="Genomic_DNA"/>
</dbReference>
<dbReference type="UniPathway" id="UPA00053">
    <property type="reaction ID" value="UER00085"/>
</dbReference>